<feature type="compositionally biased region" description="Basic and acidic residues" evidence="1">
    <location>
        <begin position="118"/>
        <end position="132"/>
    </location>
</feature>
<evidence type="ECO:0000313" key="3">
    <source>
        <dbReference type="Ensembl" id="ENSCMIP00000044419.1"/>
    </source>
</evidence>
<dbReference type="InParanoid" id="A0A4W3JLR4"/>
<feature type="domain" description="Codanin-1 C-terminal" evidence="2">
    <location>
        <begin position="897"/>
        <end position="1004"/>
    </location>
</feature>
<dbReference type="GO" id="GO:0005634">
    <property type="term" value="C:nucleus"/>
    <property type="evidence" value="ECO:0007669"/>
    <property type="project" value="TreeGrafter"/>
</dbReference>
<feature type="compositionally biased region" description="Low complexity" evidence="1">
    <location>
        <begin position="259"/>
        <end position="272"/>
    </location>
</feature>
<dbReference type="Proteomes" id="UP000314986">
    <property type="component" value="Unassembled WGS sequence"/>
</dbReference>
<accession>A0A4W3JLR4</accession>
<dbReference type="GO" id="GO:0006325">
    <property type="term" value="P:chromatin organization"/>
    <property type="evidence" value="ECO:0007669"/>
    <property type="project" value="TreeGrafter"/>
</dbReference>
<feature type="compositionally biased region" description="Polar residues" evidence="1">
    <location>
        <begin position="141"/>
        <end position="155"/>
    </location>
</feature>
<dbReference type="Ensembl" id="ENSCMIT00000045058.1">
    <property type="protein sequence ID" value="ENSCMIP00000044419.1"/>
    <property type="gene ID" value="ENSCMIG00000018377.1"/>
</dbReference>
<dbReference type="InterPro" id="IPR028171">
    <property type="entry name" value="Codanin-1_C"/>
</dbReference>
<feature type="compositionally biased region" description="Low complexity" evidence="1">
    <location>
        <begin position="156"/>
        <end position="186"/>
    </location>
</feature>
<feature type="region of interest" description="Disordered" evidence="1">
    <location>
        <begin position="118"/>
        <end position="312"/>
    </location>
</feature>
<dbReference type="GeneTree" id="ENSGT00940000164449"/>
<dbReference type="InterPro" id="IPR040031">
    <property type="entry name" value="Codanin-1"/>
</dbReference>
<reference evidence="3" key="5">
    <citation type="submission" date="2025-09" db="UniProtKB">
        <authorList>
            <consortium name="Ensembl"/>
        </authorList>
    </citation>
    <scope>IDENTIFICATION</scope>
</reference>
<reference evidence="4" key="1">
    <citation type="journal article" date="2006" name="Science">
        <title>Ancient noncoding elements conserved in the human genome.</title>
        <authorList>
            <person name="Venkatesh B."/>
            <person name="Kirkness E.F."/>
            <person name="Loh Y.H."/>
            <person name="Halpern A.L."/>
            <person name="Lee A.P."/>
            <person name="Johnson J."/>
            <person name="Dandona N."/>
            <person name="Viswanathan L.D."/>
            <person name="Tay A."/>
            <person name="Venter J.C."/>
            <person name="Strausberg R.L."/>
            <person name="Brenner S."/>
        </authorList>
    </citation>
    <scope>NUCLEOTIDE SEQUENCE [LARGE SCALE GENOMIC DNA]</scope>
</reference>
<dbReference type="PANTHER" id="PTHR28678:SF1">
    <property type="entry name" value="CODANIN-1"/>
    <property type="match status" value="1"/>
</dbReference>
<dbReference type="PANTHER" id="PTHR28678">
    <property type="entry name" value="CODANIN-1"/>
    <property type="match status" value="1"/>
</dbReference>
<keyword evidence="4" id="KW-1185">Reference proteome</keyword>
<reference evidence="4" key="3">
    <citation type="journal article" date="2014" name="Nature">
        <title>Elephant shark genome provides unique insights into gnathostome evolution.</title>
        <authorList>
            <consortium name="International Elephant Shark Genome Sequencing Consortium"/>
            <person name="Venkatesh B."/>
            <person name="Lee A.P."/>
            <person name="Ravi V."/>
            <person name="Maurya A.K."/>
            <person name="Lian M.M."/>
            <person name="Swann J.B."/>
            <person name="Ohta Y."/>
            <person name="Flajnik M.F."/>
            <person name="Sutoh Y."/>
            <person name="Kasahara M."/>
            <person name="Hoon S."/>
            <person name="Gangu V."/>
            <person name="Roy S.W."/>
            <person name="Irimia M."/>
            <person name="Korzh V."/>
            <person name="Kondrychyn I."/>
            <person name="Lim Z.W."/>
            <person name="Tay B.H."/>
            <person name="Tohari S."/>
            <person name="Kong K.W."/>
            <person name="Ho S."/>
            <person name="Lorente-Galdos B."/>
            <person name="Quilez J."/>
            <person name="Marques-Bonet T."/>
            <person name="Raney B.J."/>
            <person name="Ingham P.W."/>
            <person name="Tay A."/>
            <person name="Hillier L.W."/>
            <person name="Minx P."/>
            <person name="Boehm T."/>
            <person name="Wilson R.K."/>
            <person name="Brenner S."/>
            <person name="Warren W.C."/>
        </authorList>
    </citation>
    <scope>NUCLEOTIDE SEQUENCE [LARGE SCALE GENOMIC DNA]</scope>
</reference>
<dbReference type="STRING" id="7868.ENSCMIP00000044419"/>
<dbReference type="Pfam" id="PF15296">
    <property type="entry name" value="Codanin-1_C"/>
    <property type="match status" value="1"/>
</dbReference>
<feature type="compositionally biased region" description="Basic and acidic residues" evidence="1">
    <location>
        <begin position="233"/>
        <end position="242"/>
    </location>
</feature>
<evidence type="ECO:0000256" key="1">
    <source>
        <dbReference type="SAM" id="MobiDB-lite"/>
    </source>
</evidence>
<feature type="compositionally biased region" description="Polar residues" evidence="1">
    <location>
        <begin position="201"/>
        <end position="218"/>
    </location>
</feature>
<reference evidence="3" key="4">
    <citation type="submission" date="2025-08" db="UniProtKB">
        <authorList>
            <consortium name="Ensembl"/>
        </authorList>
    </citation>
    <scope>IDENTIFICATION</scope>
</reference>
<evidence type="ECO:0000259" key="2">
    <source>
        <dbReference type="Pfam" id="PF15296"/>
    </source>
</evidence>
<reference evidence="4" key="2">
    <citation type="journal article" date="2007" name="PLoS Biol.">
        <title>Survey sequencing and comparative analysis of the elephant shark (Callorhinchus milii) genome.</title>
        <authorList>
            <person name="Venkatesh B."/>
            <person name="Kirkness E.F."/>
            <person name="Loh Y.H."/>
            <person name="Halpern A.L."/>
            <person name="Lee A.P."/>
            <person name="Johnson J."/>
            <person name="Dandona N."/>
            <person name="Viswanathan L.D."/>
            <person name="Tay A."/>
            <person name="Venter J.C."/>
            <person name="Strausberg R.L."/>
            <person name="Brenner S."/>
        </authorList>
    </citation>
    <scope>NUCLEOTIDE SEQUENCE [LARGE SCALE GENOMIC DNA]</scope>
</reference>
<protein>
    <submittedName>
        <fullName evidence="3">Codanin 1</fullName>
    </submittedName>
</protein>
<sequence length="1347" mass="151917">MSCRLLLCLYHYCPPPSKKNLPCIEEEEEKEILGYKPNYILDMRQHNNFFDMTTFFTFSDFCFQKGDVKDELLAYSSLRREFVPFLLNFLREQTNQLIPNGPSTPAKSSSAKGLRLSYHRDRSECNPSDRRTCNTVPPKGSRTQLFSETPNSSANSDVFFQSPSSSGSSYFSKSNGDSSSAASPESVCCDTPRQGERRSAQRVSLGQFIVTTSESQSQRRAKKKNMLGPGRQVTKDFVRSSNEEDNPNWSGNRRRRVDLLSSPAASQPSSQLNLNNLDEFPPVGAASMPPSKTKPSRRINPTPVSAERSLSKPKICFTSTPLSQQSTSTYTAGAVREAFGAGLEGTVVSPANSLQEEREMLKIERSKLLQVTSTPYVSVPDDTTTPIKPPPCGRSVPISSDSQTVCADVSKVSYRNQLDILAQLYSACILENLVPNIFLELFFILQLLTSRGGASAVDDAEDEMKYSSEVKNVERQYFRSVHNCVYFAVRVLDKQLTIISHLDKGTLRLLAENDRLAMFSSSLHDQMIYAHKISTAKVSLALPSVIQPVPFEPETDNRSNFISDRAFQNFKKQRDIFYELLREWEDKHENPCWDFERALGLRIRMMMVNLSTAYNHSHFARLFQKQLIRMCKGPVGTLAGGDNPDQDVLDMLGSDNLMKLKRLQERFVVPQSIGGPCPPPAFSGCQEFFRDFLLCAGSHQLNQHLSDGLCQQISELDSIAILNHESTERETDMDEQDEKEHFASVLMTVRLLAKFLGFLTFLPYRTGDRPTRDMQEAALPLRNQGVSVLNVYEILKRSLERQRTILTVPWVVEFLSMMDYVTPLLDYYHKVFTLLLHLYRYMILTSKQNRNCLNKLLILAVLGWLFQIPAVPEEMFFNEEQIDAIELTVSDQGLDFVPLVDQQLLYTCCPYLIELRKLLVSYVVGSGVKNGGFMRKITPTAAEPLVSTSALSQQRLQAELEEAFFHNHPPSLRKTVEFVAERVCSNCVKHIKASLVAELVKRATVMLCNGMKCEQPNLTMLLDSVTTELCEESREAVVKGRLFCSKKGPEAIRVLLPEETSASVLSTAEAITSRLATEKACTWLLANISALIKKEVKLCFDRLKKSQALLSSGTQEAPIESVSCLPGCEHNAPLPSQITNEFKELLCIALGPRRSDEVIEHRQIDNLFRRLSRTLQCRKYISPVIEHALARCTVELASLLVAGKIPLNHIQHDSGDRASNHQLLRPSLNYLLSLWKDAFHVPLPLHLIFSEKNISYLIEARNPKQCWVELSFFIHGLAQHGLMKTEEMDQYWKKLLQCPLPKDLLNTIETFRSCEDVTDIGKTPNELTDGLNKVAVLYGSNSFTKES</sequence>
<organism evidence="3 4">
    <name type="scientific">Callorhinchus milii</name>
    <name type="common">Ghost shark</name>
    <dbReference type="NCBI Taxonomy" id="7868"/>
    <lineage>
        <taxon>Eukaryota</taxon>
        <taxon>Metazoa</taxon>
        <taxon>Chordata</taxon>
        <taxon>Craniata</taxon>
        <taxon>Vertebrata</taxon>
        <taxon>Chondrichthyes</taxon>
        <taxon>Holocephali</taxon>
        <taxon>Chimaeriformes</taxon>
        <taxon>Callorhinchidae</taxon>
        <taxon>Callorhinchus</taxon>
    </lineage>
</organism>
<proteinExistence type="predicted"/>
<dbReference type="OMA" id="CVVKDAQ"/>
<evidence type="ECO:0000313" key="4">
    <source>
        <dbReference type="Proteomes" id="UP000314986"/>
    </source>
</evidence>
<name>A0A4W3JLR4_CALMI</name>